<organism evidence="7 8">
    <name type="scientific">Spirodela intermedia</name>
    <name type="common">Intermediate duckweed</name>
    <dbReference type="NCBI Taxonomy" id="51605"/>
    <lineage>
        <taxon>Eukaryota</taxon>
        <taxon>Viridiplantae</taxon>
        <taxon>Streptophyta</taxon>
        <taxon>Embryophyta</taxon>
        <taxon>Tracheophyta</taxon>
        <taxon>Spermatophyta</taxon>
        <taxon>Magnoliopsida</taxon>
        <taxon>Liliopsida</taxon>
        <taxon>Araceae</taxon>
        <taxon>Lemnoideae</taxon>
        <taxon>Spirodela</taxon>
    </lineage>
</organism>
<keyword evidence="6" id="KW-1133">Transmembrane helix</keyword>
<evidence type="ECO:0000256" key="5">
    <source>
        <dbReference type="ARBA" id="ARBA00023004"/>
    </source>
</evidence>
<evidence type="ECO:0000256" key="2">
    <source>
        <dbReference type="ARBA" id="ARBA00022617"/>
    </source>
</evidence>
<proteinExistence type="inferred from homology"/>
<feature type="transmembrane region" description="Helical" evidence="6">
    <location>
        <begin position="6"/>
        <end position="28"/>
    </location>
</feature>
<keyword evidence="2" id="KW-0349">Heme</keyword>
<gene>
    <name evidence="7" type="ORF">SI8410_05006287</name>
</gene>
<dbReference type="GO" id="GO:0020037">
    <property type="term" value="F:heme binding"/>
    <property type="evidence" value="ECO:0007669"/>
    <property type="project" value="InterPro"/>
</dbReference>
<protein>
    <submittedName>
        <fullName evidence="7">Uncharacterized protein</fullName>
    </submittedName>
</protein>
<evidence type="ECO:0000256" key="1">
    <source>
        <dbReference type="ARBA" id="ARBA00010617"/>
    </source>
</evidence>
<evidence type="ECO:0000256" key="6">
    <source>
        <dbReference type="SAM" id="Phobius"/>
    </source>
</evidence>
<keyword evidence="5" id="KW-0408">Iron</keyword>
<evidence type="ECO:0000256" key="4">
    <source>
        <dbReference type="ARBA" id="ARBA00023002"/>
    </source>
</evidence>
<dbReference type="GO" id="GO:0016705">
    <property type="term" value="F:oxidoreductase activity, acting on paired donors, with incorporation or reduction of molecular oxygen"/>
    <property type="evidence" value="ECO:0007669"/>
    <property type="project" value="InterPro"/>
</dbReference>
<dbReference type="GO" id="GO:0004497">
    <property type="term" value="F:monooxygenase activity"/>
    <property type="evidence" value="ECO:0007669"/>
    <property type="project" value="InterPro"/>
</dbReference>
<dbReference type="AlphaFoldDB" id="A0A7I8KEH5"/>
<dbReference type="InterPro" id="IPR001128">
    <property type="entry name" value="Cyt_P450"/>
</dbReference>
<keyword evidence="8" id="KW-1185">Reference proteome</keyword>
<dbReference type="Pfam" id="PF00067">
    <property type="entry name" value="p450"/>
    <property type="match status" value="1"/>
</dbReference>
<keyword evidence="6" id="KW-0812">Transmembrane</keyword>
<evidence type="ECO:0000313" key="8">
    <source>
        <dbReference type="Proteomes" id="UP000663760"/>
    </source>
</evidence>
<dbReference type="GO" id="GO:0005506">
    <property type="term" value="F:iron ion binding"/>
    <property type="evidence" value="ECO:0007669"/>
    <property type="project" value="InterPro"/>
</dbReference>
<dbReference type="PANTHER" id="PTHR47944">
    <property type="entry name" value="CYTOCHROME P450 98A9"/>
    <property type="match status" value="1"/>
</dbReference>
<evidence type="ECO:0000313" key="7">
    <source>
        <dbReference type="EMBL" id="CAA7395624.1"/>
    </source>
</evidence>
<dbReference type="OrthoDB" id="682478at2759"/>
<dbReference type="InterPro" id="IPR036396">
    <property type="entry name" value="Cyt_P450_sf"/>
</dbReference>
<comment type="similarity">
    <text evidence="1">Belongs to the cytochrome P450 family.</text>
</comment>
<reference evidence="7" key="1">
    <citation type="submission" date="2020-02" db="EMBL/GenBank/DDBJ databases">
        <authorList>
            <person name="Scholz U."/>
            <person name="Mascher M."/>
            <person name="Fiebig A."/>
        </authorList>
    </citation>
    <scope>NUCLEOTIDE SEQUENCE</scope>
</reference>
<dbReference type="PANTHER" id="PTHR47944:SF4">
    <property type="entry name" value="OS09G0441700 PROTEIN"/>
    <property type="match status" value="1"/>
</dbReference>
<dbReference type="Gene3D" id="1.10.630.10">
    <property type="entry name" value="Cytochrome P450"/>
    <property type="match status" value="1"/>
</dbReference>
<dbReference type="Proteomes" id="UP000663760">
    <property type="component" value="Chromosome 5"/>
</dbReference>
<accession>A0A7I8KEH5</accession>
<dbReference type="EMBL" id="LR746268">
    <property type="protein sequence ID" value="CAA7395624.1"/>
    <property type="molecule type" value="Genomic_DNA"/>
</dbReference>
<keyword evidence="6" id="KW-0472">Membrane</keyword>
<keyword evidence="4" id="KW-0560">Oxidoreductase</keyword>
<evidence type="ECO:0000256" key="3">
    <source>
        <dbReference type="ARBA" id="ARBA00022723"/>
    </source>
</evidence>
<name>A0A7I8KEH5_SPIIN</name>
<sequence length="186" mass="21209">MDGGTLPTWALYTAALLASAAILMVLLASHRKKRPPPPPGPRPWPIVGSLHLIGELPHRSIHELFRNYGPIMQLYLGSQRVVVGSSVEMATEFLKKQDLVFASRPRTAAGKYTTYNYSDIAWAPYGPYWRQARRLCLTELLSAKRLDSFEYISVEEIRRMLAYLGFTKMQVKQVDSQFEQTSTKYR</sequence>
<dbReference type="SUPFAM" id="SSF48264">
    <property type="entry name" value="Cytochrome P450"/>
    <property type="match status" value="1"/>
</dbReference>
<keyword evidence="3" id="KW-0479">Metal-binding</keyword>